<organism evidence="2 3">
    <name type="scientific">Fodinisporobacter ferrooxydans</name>
    <dbReference type="NCBI Taxonomy" id="2901836"/>
    <lineage>
        <taxon>Bacteria</taxon>
        <taxon>Bacillati</taxon>
        <taxon>Bacillota</taxon>
        <taxon>Bacilli</taxon>
        <taxon>Bacillales</taxon>
        <taxon>Alicyclobacillaceae</taxon>
        <taxon>Fodinisporobacter</taxon>
    </lineage>
</organism>
<evidence type="ECO:0000313" key="2">
    <source>
        <dbReference type="EMBL" id="UOF90690.1"/>
    </source>
</evidence>
<name>A0ABY4CS38_9BACL</name>
<proteinExistence type="predicted"/>
<accession>A0ABY4CS38</accession>
<dbReference type="RefSeq" id="WP_347437390.1">
    <property type="nucleotide sequence ID" value="NZ_CP089291.1"/>
</dbReference>
<gene>
    <name evidence="2" type="ORF">LSG31_23035</name>
</gene>
<dbReference type="SUPFAM" id="SSF53474">
    <property type="entry name" value="alpha/beta-Hydrolases"/>
    <property type="match status" value="1"/>
</dbReference>
<keyword evidence="3" id="KW-1185">Reference proteome</keyword>
<dbReference type="InterPro" id="IPR022742">
    <property type="entry name" value="Hydrolase_4"/>
</dbReference>
<dbReference type="Pfam" id="PF12146">
    <property type="entry name" value="Hydrolase_4"/>
    <property type="match status" value="1"/>
</dbReference>
<dbReference type="PANTHER" id="PTHR11614">
    <property type="entry name" value="PHOSPHOLIPASE-RELATED"/>
    <property type="match status" value="1"/>
</dbReference>
<dbReference type="InterPro" id="IPR051044">
    <property type="entry name" value="MAG_DAG_Lipase"/>
</dbReference>
<reference evidence="2" key="1">
    <citation type="submission" date="2021-12" db="EMBL/GenBank/DDBJ databases">
        <title>Alicyclobacillaceae gen. nov., sp. nov., isolated from chalcocite enrichment system.</title>
        <authorList>
            <person name="Jiang Z."/>
        </authorList>
    </citation>
    <scope>NUCLEOTIDE SEQUENCE</scope>
    <source>
        <strain evidence="2">MYW30-H2</strain>
    </source>
</reference>
<evidence type="ECO:0000313" key="3">
    <source>
        <dbReference type="Proteomes" id="UP000830167"/>
    </source>
</evidence>
<feature type="domain" description="Serine aminopeptidase S33" evidence="1">
    <location>
        <begin position="30"/>
        <end position="291"/>
    </location>
</feature>
<keyword evidence="2" id="KW-0378">Hydrolase</keyword>
<dbReference type="Proteomes" id="UP000830167">
    <property type="component" value="Chromosome"/>
</dbReference>
<dbReference type="Gene3D" id="3.40.50.1820">
    <property type="entry name" value="alpha/beta hydrolase"/>
    <property type="match status" value="1"/>
</dbReference>
<sequence length="309" mass="35312">MSMRSFSFIDPDGFEIFVYTWLPEITSGCKAVVQIAHGMNETAERYERFAKALTANGYIVYANDHRGHGRSVKSAGDFGYIGEDGYTKMVENMHQLNRLIQSEHPSLPIVLFGHSMGSFLAQTYISRYGSTVQGVILSGTNGKQSPMLHLGIYLAKQEMKKNGDKWKSERIRKLVFDPYNKPFAPNRTDFDWLTRDQQEVDAYIQNPCCGNHFPASFFYYFFKGLRDIHKSENLKKIPKDLPIYLFSGAKDPVGNCGKGVLQLASAYRTLGLKHVQYKLYPGGRHEMLNEINRDEVTRDVLKWLDEYCA</sequence>
<dbReference type="InterPro" id="IPR029058">
    <property type="entry name" value="AB_hydrolase_fold"/>
</dbReference>
<dbReference type="EMBL" id="CP089291">
    <property type="protein sequence ID" value="UOF90690.1"/>
    <property type="molecule type" value="Genomic_DNA"/>
</dbReference>
<evidence type="ECO:0000259" key="1">
    <source>
        <dbReference type="Pfam" id="PF12146"/>
    </source>
</evidence>
<protein>
    <submittedName>
        <fullName evidence="2">Alpha/beta hydrolase</fullName>
    </submittedName>
</protein>
<dbReference type="GO" id="GO:0016787">
    <property type="term" value="F:hydrolase activity"/>
    <property type="evidence" value="ECO:0007669"/>
    <property type="project" value="UniProtKB-KW"/>
</dbReference>